<dbReference type="GO" id="GO:0005829">
    <property type="term" value="C:cytosol"/>
    <property type="evidence" value="ECO:0007669"/>
    <property type="project" value="UniProtKB-ARBA"/>
</dbReference>
<dbReference type="SMART" id="SM00357">
    <property type="entry name" value="CSP"/>
    <property type="match status" value="1"/>
</dbReference>
<evidence type="ECO:0000256" key="2">
    <source>
        <dbReference type="ARBA" id="ARBA00022332"/>
    </source>
</evidence>
<dbReference type="PATRIC" id="fig|1031711.3.peg.4553"/>
<dbReference type="InterPro" id="IPR012340">
    <property type="entry name" value="NA-bd_OB-fold"/>
</dbReference>
<keyword evidence="3" id="KW-0963">Cytoplasm</keyword>
<dbReference type="PANTHER" id="PTHR11544">
    <property type="entry name" value="COLD SHOCK DOMAIN CONTAINING PROTEINS"/>
    <property type="match status" value="1"/>
</dbReference>
<evidence type="ECO:0000313" key="7">
    <source>
        <dbReference type="Proteomes" id="UP000007953"/>
    </source>
</evidence>
<dbReference type="PROSITE" id="PS51857">
    <property type="entry name" value="CSD_2"/>
    <property type="match status" value="1"/>
</dbReference>
<name>F6GAS7_RALS8</name>
<dbReference type="EMBL" id="CP002820">
    <property type="protein sequence ID" value="AEG71995.1"/>
    <property type="molecule type" value="Genomic_DNA"/>
</dbReference>
<dbReference type="HOGENOM" id="CLU_117621_2_2_4"/>
<dbReference type="Gene3D" id="2.40.50.140">
    <property type="entry name" value="Nucleic acid-binding proteins"/>
    <property type="match status" value="1"/>
</dbReference>
<proteinExistence type="predicted"/>
<gene>
    <name evidence="6" type="primary">cspD</name>
    <name evidence="6" type="ordered locus">RSPO_m01360</name>
</gene>
<feature type="domain" description="CSD" evidence="5">
    <location>
        <begin position="27"/>
        <end position="92"/>
    </location>
</feature>
<dbReference type="InterPro" id="IPR011129">
    <property type="entry name" value="CSD"/>
</dbReference>
<dbReference type="FunFam" id="2.40.50.140:FF:000006">
    <property type="entry name" value="Cold shock protein CspC"/>
    <property type="match status" value="1"/>
</dbReference>
<geneLocation type="plasmid" evidence="7"/>
<dbReference type="GO" id="GO:0003676">
    <property type="term" value="F:nucleic acid binding"/>
    <property type="evidence" value="ECO:0007669"/>
    <property type="project" value="InterPro"/>
</dbReference>
<dbReference type="InterPro" id="IPR002059">
    <property type="entry name" value="CSP_DNA-bd"/>
</dbReference>
<dbReference type="InterPro" id="IPR050181">
    <property type="entry name" value="Cold_shock_domain"/>
</dbReference>
<accession>F6GAS7</accession>
<reference evidence="6 7" key="1">
    <citation type="journal article" date="2011" name="J. Bacteriol.">
        <title>Complete genome sequence of the plant pathogen Ralstonia solanacearum strain Po82.</title>
        <authorList>
            <person name="Xu J."/>
            <person name="Zheng H.J."/>
            <person name="Liu L."/>
            <person name="Pan Z.C."/>
            <person name="Prior P."/>
            <person name="Tang B."/>
            <person name="Xu J.S."/>
            <person name="Zhang H."/>
            <person name="Tian Q."/>
            <person name="Zhang L.Q."/>
            <person name="Feng J."/>
        </authorList>
    </citation>
    <scope>NUCLEOTIDE SEQUENCE [LARGE SCALE GENOMIC DNA]</scope>
    <source>
        <strain evidence="6 7">Po82</strain>
        <plasmid evidence="6">megaplasmid</plasmid>
    </source>
</reference>
<evidence type="ECO:0000256" key="3">
    <source>
        <dbReference type="ARBA" id="ARBA00022490"/>
    </source>
</evidence>
<dbReference type="Gene3D" id="6.20.370.130">
    <property type="match status" value="1"/>
</dbReference>
<sequence length="93" mass="10151">MAELASSACCVYRSAADRFLNFTFKIMATGTVKWFNDAKGFGFITPDEGGEDLFAHFSAINMQGFKTLKEGQRVSFEITQGPKGKQASNIQAA</sequence>
<dbReference type="PROSITE" id="PS00352">
    <property type="entry name" value="CSD_1"/>
    <property type="match status" value="1"/>
</dbReference>
<evidence type="ECO:0000256" key="4">
    <source>
        <dbReference type="RuleBase" id="RU000408"/>
    </source>
</evidence>
<evidence type="ECO:0000259" key="5">
    <source>
        <dbReference type="PROSITE" id="PS51857"/>
    </source>
</evidence>
<evidence type="ECO:0000313" key="6">
    <source>
        <dbReference type="EMBL" id="AEG71995.1"/>
    </source>
</evidence>
<dbReference type="KEGG" id="rsn:RSPO_m01360"/>
<dbReference type="CDD" id="cd04458">
    <property type="entry name" value="CSP_CDS"/>
    <property type="match status" value="1"/>
</dbReference>
<dbReference type="AlphaFoldDB" id="F6GAS7"/>
<evidence type="ECO:0000256" key="1">
    <source>
        <dbReference type="ARBA" id="ARBA00004496"/>
    </source>
</evidence>
<keyword evidence="6" id="KW-0614">Plasmid</keyword>
<dbReference type="Pfam" id="PF00313">
    <property type="entry name" value="CSD"/>
    <property type="match status" value="1"/>
</dbReference>
<dbReference type="PRINTS" id="PR00050">
    <property type="entry name" value="COLDSHOCK"/>
</dbReference>
<dbReference type="InterPro" id="IPR019844">
    <property type="entry name" value="CSD_CS"/>
</dbReference>
<comment type="subcellular location">
    <subcellularLocation>
        <location evidence="1 4">Cytoplasm</location>
    </subcellularLocation>
</comment>
<dbReference type="SUPFAM" id="SSF50249">
    <property type="entry name" value="Nucleic acid-binding proteins"/>
    <property type="match status" value="1"/>
</dbReference>
<protein>
    <recommendedName>
        <fullName evidence="2">Cold shock-like protein CspA</fullName>
    </recommendedName>
</protein>
<organism evidence="6 7">
    <name type="scientific">Ralstonia solanacearum (strain Po82)</name>
    <dbReference type="NCBI Taxonomy" id="1031711"/>
    <lineage>
        <taxon>Bacteria</taxon>
        <taxon>Pseudomonadati</taxon>
        <taxon>Pseudomonadota</taxon>
        <taxon>Betaproteobacteria</taxon>
        <taxon>Burkholderiales</taxon>
        <taxon>Burkholderiaceae</taxon>
        <taxon>Ralstonia</taxon>
        <taxon>Ralstonia solanacearum species complex</taxon>
    </lineage>
</organism>
<dbReference type="Proteomes" id="UP000007953">
    <property type="component" value="Plasmid megaplasmid"/>
</dbReference>